<organism evidence="9 10">
    <name type="scientific">Paratrimastix pyriformis</name>
    <dbReference type="NCBI Taxonomy" id="342808"/>
    <lineage>
        <taxon>Eukaryota</taxon>
        <taxon>Metamonada</taxon>
        <taxon>Preaxostyla</taxon>
        <taxon>Paratrimastigidae</taxon>
        <taxon>Paratrimastix</taxon>
    </lineage>
</organism>
<dbReference type="Proteomes" id="UP001141327">
    <property type="component" value="Unassembled WGS sequence"/>
</dbReference>
<reference evidence="9" key="1">
    <citation type="journal article" date="2022" name="bioRxiv">
        <title>Genomics of Preaxostyla Flagellates Illuminates Evolutionary Transitions and the Path Towards Mitochondrial Loss.</title>
        <authorList>
            <person name="Novak L.V.F."/>
            <person name="Treitli S.C."/>
            <person name="Pyrih J."/>
            <person name="Halakuc P."/>
            <person name="Pipaliya S.V."/>
            <person name="Vacek V."/>
            <person name="Brzon O."/>
            <person name="Soukal P."/>
            <person name="Eme L."/>
            <person name="Dacks J.B."/>
            <person name="Karnkowska A."/>
            <person name="Elias M."/>
            <person name="Hampl V."/>
        </authorList>
    </citation>
    <scope>NUCLEOTIDE SEQUENCE</scope>
    <source>
        <strain evidence="9">RCP-MX</strain>
    </source>
</reference>
<comment type="subcellular location">
    <subcellularLocation>
        <location evidence="1">Nucleus</location>
    </subcellularLocation>
</comment>
<evidence type="ECO:0000256" key="5">
    <source>
        <dbReference type="ARBA" id="ARBA00023242"/>
    </source>
</evidence>
<feature type="region of interest" description="Disordered" evidence="7">
    <location>
        <begin position="93"/>
        <end position="157"/>
    </location>
</feature>
<dbReference type="SUPFAM" id="SSF50978">
    <property type="entry name" value="WD40 repeat-like"/>
    <property type="match status" value="1"/>
</dbReference>
<evidence type="ECO:0000256" key="3">
    <source>
        <dbReference type="ARBA" id="ARBA00022574"/>
    </source>
</evidence>
<dbReference type="PANTHER" id="PTHR10814">
    <property type="entry name" value="TRANSDUCIN-LIKE ENHANCER PROTEIN"/>
    <property type="match status" value="1"/>
</dbReference>
<evidence type="ECO:0000313" key="10">
    <source>
        <dbReference type="Proteomes" id="UP001141327"/>
    </source>
</evidence>
<sequence>MQQAPPPDPSAQAESLRLKAALQEFYELSFQLNIEKHKQNIISSRLEAMCAKLISQLPPEDRVTFERELKQCKIVTLNNIARLAQQRNPIIITKPPEPIAPSRRPIAHPDAITPPSSLKKARSLSPVNHPHPSPGAPTDAPEPMATSPSLVPGAAAAPAIQQEEAITPPVTVAAASSPSLPPQAGESSTISPDSCVAHTSLALGTPLPSAPNKLAVLPHNDVVCAIHFAASDPSVLLTGSKGCVKIWDISSLTNPPTGSQAPPPPNVATLDCLGGSYVRSCRTSAAHQLMCAAGEHTSLAVWELVPGTHGARLRHAIQTPYDSHYALAMSNLAGPSSQPLCYACTSNGIVGAWDLNTGVCVRTFTGHEGAVSCADLSTDGRTLITGGLDNTVKVWDLVADRLMTTLNFSAQVFSLAACPGTSWVAVGLYNNTIEVLDLSQASLKYQLSLHSGPVLSLNFSHGGRWLLSTGKDRVAVGWRAPFGQPLFQTREGGSLICSDIAPSDLLWATGSGEQYATIYSVSSHPSPTPMLPSSPTLGRPSAVATS</sequence>
<dbReference type="PANTHER" id="PTHR10814:SF21">
    <property type="entry name" value="PROTEIN GROUCHO"/>
    <property type="match status" value="1"/>
</dbReference>
<evidence type="ECO:0000256" key="2">
    <source>
        <dbReference type="ARBA" id="ARBA00005969"/>
    </source>
</evidence>
<dbReference type="Pfam" id="PF03920">
    <property type="entry name" value="TLE_N"/>
    <property type="match status" value="1"/>
</dbReference>
<dbReference type="SMART" id="SM00320">
    <property type="entry name" value="WD40"/>
    <property type="match status" value="5"/>
</dbReference>
<dbReference type="EMBL" id="JAPMOS010000148">
    <property type="protein sequence ID" value="KAJ4454559.1"/>
    <property type="molecule type" value="Genomic_DNA"/>
</dbReference>
<dbReference type="InterPro" id="IPR009146">
    <property type="entry name" value="Groucho_enhance"/>
</dbReference>
<name>A0ABQ8U5E3_9EUKA</name>
<dbReference type="InterPro" id="IPR005617">
    <property type="entry name" value="Groucho/TLE_N"/>
</dbReference>
<keyword evidence="4" id="KW-0677">Repeat</keyword>
<feature type="region of interest" description="Disordered" evidence="7">
    <location>
        <begin position="524"/>
        <end position="546"/>
    </location>
</feature>
<dbReference type="InterPro" id="IPR036322">
    <property type="entry name" value="WD40_repeat_dom_sf"/>
</dbReference>
<feature type="domain" description="Groucho/TLE N-terminal Q-rich" evidence="8">
    <location>
        <begin position="25"/>
        <end position="83"/>
    </location>
</feature>
<accession>A0ABQ8U5E3</accession>
<comment type="similarity">
    <text evidence="2">Belongs to the WD repeat Groucho/TLE family.</text>
</comment>
<protein>
    <submittedName>
        <fullName evidence="9">Transcription factor unc-37</fullName>
    </submittedName>
</protein>
<keyword evidence="5" id="KW-0539">Nucleus</keyword>
<dbReference type="Pfam" id="PF00400">
    <property type="entry name" value="WD40"/>
    <property type="match status" value="3"/>
</dbReference>
<gene>
    <name evidence="9" type="ORF">PAPYR_10714</name>
</gene>
<dbReference type="PROSITE" id="PS00678">
    <property type="entry name" value="WD_REPEATS_1"/>
    <property type="match status" value="1"/>
</dbReference>
<feature type="repeat" description="WD" evidence="6">
    <location>
        <begin position="364"/>
        <end position="405"/>
    </location>
</feature>
<evidence type="ECO:0000313" key="9">
    <source>
        <dbReference type="EMBL" id="KAJ4454559.1"/>
    </source>
</evidence>
<dbReference type="InterPro" id="IPR001680">
    <property type="entry name" value="WD40_rpt"/>
</dbReference>
<dbReference type="PROSITE" id="PS50082">
    <property type="entry name" value="WD_REPEATS_2"/>
    <property type="match status" value="1"/>
</dbReference>
<dbReference type="InterPro" id="IPR019775">
    <property type="entry name" value="WD40_repeat_CS"/>
</dbReference>
<comment type="caution">
    <text evidence="9">The sequence shown here is derived from an EMBL/GenBank/DDBJ whole genome shotgun (WGS) entry which is preliminary data.</text>
</comment>
<dbReference type="InterPro" id="IPR015943">
    <property type="entry name" value="WD40/YVTN_repeat-like_dom_sf"/>
</dbReference>
<dbReference type="Gene3D" id="2.130.10.10">
    <property type="entry name" value="YVTN repeat-like/Quinoprotein amine dehydrogenase"/>
    <property type="match status" value="1"/>
</dbReference>
<evidence type="ECO:0000256" key="7">
    <source>
        <dbReference type="SAM" id="MobiDB-lite"/>
    </source>
</evidence>
<proteinExistence type="inferred from homology"/>
<dbReference type="PRINTS" id="PR01850">
    <property type="entry name" value="GROUCHOFAMLY"/>
</dbReference>
<feature type="region of interest" description="Disordered" evidence="7">
    <location>
        <begin position="170"/>
        <end position="192"/>
    </location>
</feature>
<evidence type="ECO:0000259" key="8">
    <source>
        <dbReference type="Pfam" id="PF03920"/>
    </source>
</evidence>
<evidence type="ECO:0000256" key="6">
    <source>
        <dbReference type="PROSITE-ProRule" id="PRU00221"/>
    </source>
</evidence>
<keyword evidence="3 6" id="KW-0853">WD repeat</keyword>
<evidence type="ECO:0000256" key="4">
    <source>
        <dbReference type="ARBA" id="ARBA00022737"/>
    </source>
</evidence>
<dbReference type="PROSITE" id="PS50294">
    <property type="entry name" value="WD_REPEATS_REGION"/>
    <property type="match status" value="1"/>
</dbReference>
<keyword evidence="10" id="KW-1185">Reference proteome</keyword>
<evidence type="ECO:0000256" key="1">
    <source>
        <dbReference type="ARBA" id="ARBA00004123"/>
    </source>
</evidence>